<keyword evidence="3" id="KW-1185">Reference proteome</keyword>
<evidence type="ECO:0000256" key="1">
    <source>
        <dbReference type="SAM" id="MobiDB-lite"/>
    </source>
</evidence>
<dbReference type="Proteomes" id="UP001234178">
    <property type="component" value="Unassembled WGS sequence"/>
</dbReference>
<protein>
    <submittedName>
        <fullName evidence="2">Uncharacterized protein</fullName>
    </submittedName>
</protein>
<feature type="region of interest" description="Disordered" evidence="1">
    <location>
        <begin position="41"/>
        <end position="64"/>
    </location>
</feature>
<sequence>MSSKYANAEKLQQDHPCVIHLIRKNYLRQPASRYQPYHLNDKELADPSDGQSKVNKTDFLYGKG</sequence>
<evidence type="ECO:0000313" key="3">
    <source>
        <dbReference type="Proteomes" id="UP001234178"/>
    </source>
</evidence>
<gene>
    <name evidence="2" type="ORF">OUZ56_011919</name>
</gene>
<reference evidence="2 3" key="1">
    <citation type="journal article" date="2023" name="Nucleic Acids Res.">
        <title>The hologenome of Daphnia magna reveals possible DNA methylation and microbiome-mediated evolution of the host genome.</title>
        <authorList>
            <person name="Chaturvedi A."/>
            <person name="Li X."/>
            <person name="Dhandapani V."/>
            <person name="Marshall H."/>
            <person name="Kissane S."/>
            <person name="Cuenca-Cambronero M."/>
            <person name="Asole G."/>
            <person name="Calvet F."/>
            <person name="Ruiz-Romero M."/>
            <person name="Marangio P."/>
            <person name="Guigo R."/>
            <person name="Rago D."/>
            <person name="Mirbahai L."/>
            <person name="Eastwood N."/>
            <person name="Colbourne J.K."/>
            <person name="Zhou J."/>
            <person name="Mallon E."/>
            <person name="Orsini L."/>
        </authorList>
    </citation>
    <scope>NUCLEOTIDE SEQUENCE [LARGE SCALE GENOMIC DNA]</scope>
    <source>
        <strain evidence="2">LRV0_1</strain>
    </source>
</reference>
<name>A0ABQ9Z1N8_9CRUS</name>
<evidence type="ECO:0000313" key="2">
    <source>
        <dbReference type="EMBL" id="KAK4006761.1"/>
    </source>
</evidence>
<accession>A0ABQ9Z1N8</accession>
<organism evidence="2 3">
    <name type="scientific">Daphnia magna</name>
    <dbReference type="NCBI Taxonomy" id="35525"/>
    <lineage>
        <taxon>Eukaryota</taxon>
        <taxon>Metazoa</taxon>
        <taxon>Ecdysozoa</taxon>
        <taxon>Arthropoda</taxon>
        <taxon>Crustacea</taxon>
        <taxon>Branchiopoda</taxon>
        <taxon>Diplostraca</taxon>
        <taxon>Cladocera</taxon>
        <taxon>Anomopoda</taxon>
        <taxon>Daphniidae</taxon>
        <taxon>Daphnia</taxon>
    </lineage>
</organism>
<dbReference type="EMBL" id="JAOYFB010000002">
    <property type="protein sequence ID" value="KAK4006761.1"/>
    <property type="molecule type" value="Genomic_DNA"/>
</dbReference>
<proteinExistence type="predicted"/>
<comment type="caution">
    <text evidence="2">The sequence shown here is derived from an EMBL/GenBank/DDBJ whole genome shotgun (WGS) entry which is preliminary data.</text>
</comment>